<dbReference type="SUPFAM" id="SSF55785">
    <property type="entry name" value="PYP-like sensor domain (PAS domain)"/>
    <property type="match status" value="1"/>
</dbReference>
<dbReference type="InterPro" id="IPR035965">
    <property type="entry name" value="PAS-like_dom_sf"/>
</dbReference>
<name>A0A099MHJ0_9VIBR</name>
<dbReference type="SMART" id="SM00052">
    <property type="entry name" value="EAL"/>
    <property type="match status" value="1"/>
</dbReference>
<sequence length="570" mass="65401">MDITPTSDKIGDDFDHILERRFMHIFDVFSEGLFHMDEQGVMVFYNHQFYEQFGINTGVIELEAWLEIVHPLDRARLSSKVDEHLESVDSRVTTEYRVRKPNGQYVWIEGTAVTRHSEHGSFMVGSHKDISERKLMESYIHQVAFHDNASGMANRSRLLLDIDEFSRATTLPYSLIYIQIEEIKSYLSHYGTEILNHVVHSMLTAVSHLPGQVSKLYRVSDDDFAIMIEGNFTDRQLTNICEKIKARYHDAVMEQGQLLGCGISMGIYPKLNAVFSAEEILRKATRTSQFASKKKANRIAVYSATTQQVVDRFFYIEQGLKEAIESQSLTVKFQPIICANSLEVASFESLVRWRSEEFGEIYPDEFIPVAENKGLIVDLGYFVLRKACKFIRDYNQRHQRNTRVNVNVSVLQLLNSNFPSRVHEIVSEYQIAPKNLVIELTETLILDNNLLAIEQLKQLAELGFNLSLDDFGSGYSSLNTFFDLPMSQIKIDKSMAWRTVTNSDSKQYLAFLIKLCQKNKIDVVIEGIETPEMYKVFRKMGATYLQGYWFSKPLSIASASRYTLAPMSDS</sequence>
<dbReference type="PROSITE" id="PS50112">
    <property type="entry name" value="PAS"/>
    <property type="match status" value="1"/>
</dbReference>
<evidence type="ECO:0000259" key="2">
    <source>
        <dbReference type="PROSITE" id="PS50113"/>
    </source>
</evidence>
<gene>
    <name evidence="5" type="ORF">EA26_06995</name>
</gene>
<dbReference type="PROSITE" id="PS50883">
    <property type="entry name" value="EAL"/>
    <property type="match status" value="1"/>
</dbReference>
<dbReference type="InterPro" id="IPR043128">
    <property type="entry name" value="Rev_trsase/Diguanyl_cyclase"/>
</dbReference>
<dbReference type="Proteomes" id="UP000029994">
    <property type="component" value="Unassembled WGS sequence"/>
</dbReference>
<dbReference type="NCBIfam" id="TIGR00229">
    <property type="entry name" value="sensory_box"/>
    <property type="match status" value="1"/>
</dbReference>
<accession>A0A099MHJ0</accession>
<dbReference type="InterPro" id="IPR029787">
    <property type="entry name" value="Nucleotide_cyclase"/>
</dbReference>
<proteinExistence type="predicted"/>
<dbReference type="InterPro" id="IPR001633">
    <property type="entry name" value="EAL_dom"/>
</dbReference>
<keyword evidence="6" id="KW-1185">Reference proteome</keyword>
<dbReference type="InterPro" id="IPR035919">
    <property type="entry name" value="EAL_sf"/>
</dbReference>
<dbReference type="InterPro" id="IPR000700">
    <property type="entry name" value="PAS-assoc_C"/>
</dbReference>
<dbReference type="GO" id="GO:0071111">
    <property type="term" value="F:cyclic-guanylate-specific phosphodiesterase activity"/>
    <property type="evidence" value="ECO:0007669"/>
    <property type="project" value="InterPro"/>
</dbReference>
<reference evidence="5 6" key="1">
    <citation type="submission" date="2014-04" db="EMBL/GenBank/DDBJ databases">
        <title>Genome sequencing of Vibrio navarrensis strains.</title>
        <authorList>
            <person name="Gladney L.M."/>
            <person name="Katz L.S."/>
            <person name="Marino-Ramirez L."/>
            <person name="Jordan I.K."/>
        </authorList>
    </citation>
    <scope>NUCLEOTIDE SEQUENCE [LARGE SCALE GENOMIC DNA]</scope>
    <source>
        <strain evidence="5 6">ATCC 51183</strain>
    </source>
</reference>
<dbReference type="CDD" id="cd01948">
    <property type="entry name" value="EAL"/>
    <property type="match status" value="1"/>
</dbReference>
<dbReference type="Gene3D" id="3.20.20.450">
    <property type="entry name" value="EAL domain"/>
    <property type="match status" value="1"/>
</dbReference>
<dbReference type="Pfam" id="PF08447">
    <property type="entry name" value="PAS_3"/>
    <property type="match status" value="1"/>
</dbReference>
<dbReference type="AlphaFoldDB" id="A0A099MHJ0"/>
<evidence type="ECO:0000313" key="6">
    <source>
        <dbReference type="Proteomes" id="UP000029994"/>
    </source>
</evidence>
<dbReference type="InterPro" id="IPR001610">
    <property type="entry name" value="PAC"/>
</dbReference>
<dbReference type="EMBL" id="JMCG01000001">
    <property type="protein sequence ID" value="KGK11062.1"/>
    <property type="molecule type" value="Genomic_DNA"/>
</dbReference>
<dbReference type="PANTHER" id="PTHR33121:SF79">
    <property type="entry name" value="CYCLIC DI-GMP PHOSPHODIESTERASE PDED-RELATED"/>
    <property type="match status" value="1"/>
</dbReference>
<evidence type="ECO:0000313" key="5">
    <source>
        <dbReference type="EMBL" id="KGK11062.1"/>
    </source>
</evidence>
<dbReference type="InterPro" id="IPR000014">
    <property type="entry name" value="PAS"/>
</dbReference>
<dbReference type="Gene3D" id="3.30.70.270">
    <property type="match status" value="1"/>
</dbReference>
<dbReference type="InterPro" id="IPR013655">
    <property type="entry name" value="PAS_fold_3"/>
</dbReference>
<dbReference type="STRING" id="29495.EA26_06995"/>
<dbReference type="SUPFAM" id="SSF55073">
    <property type="entry name" value="Nucleotide cyclase"/>
    <property type="match status" value="1"/>
</dbReference>
<dbReference type="SMART" id="SM00086">
    <property type="entry name" value="PAC"/>
    <property type="match status" value="1"/>
</dbReference>
<keyword evidence="5" id="KW-0808">Transferase</keyword>
<keyword evidence="5" id="KW-0418">Kinase</keyword>
<dbReference type="SUPFAM" id="SSF141868">
    <property type="entry name" value="EAL domain-like"/>
    <property type="match status" value="1"/>
</dbReference>
<evidence type="ECO:0000259" key="4">
    <source>
        <dbReference type="PROSITE" id="PS50887"/>
    </source>
</evidence>
<dbReference type="Pfam" id="PF00563">
    <property type="entry name" value="EAL"/>
    <property type="match status" value="1"/>
</dbReference>
<dbReference type="InterPro" id="IPR050706">
    <property type="entry name" value="Cyclic-di-GMP_PDE-like"/>
</dbReference>
<dbReference type="Pfam" id="PF00990">
    <property type="entry name" value="GGDEF"/>
    <property type="match status" value="1"/>
</dbReference>
<dbReference type="InterPro" id="IPR000160">
    <property type="entry name" value="GGDEF_dom"/>
</dbReference>
<dbReference type="GeneID" id="43682943"/>
<dbReference type="PROSITE" id="PS50113">
    <property type="entry name" value="PAC"/>
    <property type="match status" value="1"/>
</dbReference>
<feature type="domain" description="EAL" evidence="3">
    <location>
        <begin position="313"/>
        <end position="567"/>
    </location>
</feature>
<dbReference type="Gene3D" id="3.30.450.20">
    <property type="entry name" value="PAS domain"/>
    <property type="match status" value="1"/>
</dbReference>
<dbReference type="SMART" id="SM00267">
    <property type="entry name" value="GGDEF"/>
    <property type="match status" value="1"/>
</dbReference>
<comment type="caution">
    <text evidence="5">The sequence shown here is derived from an EMBL/GenBank/DDBJ whole genome shotgun (WGS) entry which is preliminary data.</text>
</comment>
<dbReference type="CDD" id="cd00130">
    <property type="entry name" value="PAS"/>
    <property type="match status" value="1"/>
</dbReference>
<dbReference type="GO" id="GO:0016301">
    <property type="term" value="F:kinase activity"/>
    <property type="evidence" value="ECO:0007669"/>
    <property type="project" value="UniProtKB-KW"/>
</dbReference>
<evidence type="ECO:0000259" key="3">
    <source>
        <dbReference type="PROSITE" id="PS50883"/>
    </source>
</evidence>
<feature type="domain" description="PAS" evidence="1">
    <location>
        <begin position="18"/>
        <end position="88"/>
    </location>
</feature>
<dbReference type="RefSeq" id="WP_039426021.1">
    <property type="nucleotide sequence ID" value="NZ_CP046791.1"/>
</dbReference>
<feature type="domain" description="PAC" evidence="2">
    <location>
        <begin position="92"/>
        <end position="142"/>
    </location>
</feature>
<evidence type="ECO:0000259" key="1">
    <source>
        <dbReference type="PROSITE" id="PS50112"/>
    </source>
</evidence>
<feature type="domain" description="GGDEF" evidence="4">
    <location>
        <begin position="171"/>
        <end position="304"/>
    </location>
</feature>
<dbReference type="PANTHER" id="PTHR33121">
    <property type="entry name" value="CYCLIC DI-GMP PHOSPHODIESTERASE PDEF"/>
    <property type="match status" value="1"/>
</dbReference>
<organism evidence="5 6">
    <name type="scientific">Vibrio navarrensis</name>
    <dbReference type="NCBI Taxonomy" id="29495"/>
    <lineage>
        <taxon>Bacteria</taxon>
        <taxon>Pseudomonadati</taxon>
        <taxon>Pseudomonadota</taxon>
        <taxon>Gammaproteobacteria</taxon>
        <taxon>Vibrionales</taxon>
        <taxon>Vibrionaceae</taxon>
        <taxon>Vibrio</taxon>
    </lineage>
</organism>
<dbReference type="PROSITE" id="PS50887">
    <property type="entry name" value="GGDEF"/>
    <property type="match status" value="1"/>
</dbReference>
<protein>
    <submittedName>
        <fullName evidence="5">Histidine kinase</fullName>
    </submittedName>
</protein>
<dbReference type="eggNOG" id="COG5001">
    <property type="taxonomic scope" value="Bacteria"/>
</dbReference>